<feature type="region of interest" description="Disordered" evidence="1">
    <location>
        <begin position="180"/>
        <end position="229"/>
    </location>
</feature>
<protein>
    <submittedName>
        <fullName evidence="2">Uncharacterized protein</fullName>
    </submittedName>
</protein>
<feature type="region of interest" description="Disordered" evidence="1">
    <location>
        <begin position="116"/>
        <end position="148"/>
    </location>
</feature>
<reference evidence="2 3" key="1">
    <citation type="journal article" date="2019" name="Commun. Biol.">
        <title>The bagworm genome reveals a unique fibroin gene that provides high tensile strength.</title>
        <authorList>
            <person name="Kono N."/>
            <person name="Nakamura H."/>
            <person name="Ohtoshi R."/>
            <person name="Tomita M."/>
            <person name="Numata K."/>
            <person name="Arakawa K."/>
        </authorList>
    </citation>
    <scope>NUCLEOTIDE SEQUENCE [LARGE SCALE GENOMIC DNA]</scope>
</reference>
<dbReference type="Proteomes" id="UP000299102">
    <property type="component" value="Unassembled WGS sequence"/>
</dbReference>
<evidence type="ECO:0000313" key="3">
    <source>
        <dbReference type="Proteomes" id="UP000299102"/>
    </source>
</evidence>
<comment type="caution">
    <text evidence="2">The sequence shown here is derived from an EMBL/GenBank/DDBJ whole genome shotgun (WGS) entry which is preliminary data.</text>
</comment>
<keyword evidence="3" id="KW-1185">Reference proteome</keyword>
<proteinExistence type="predicted"/>
<name>A0A4C1YPW0_EUMVA</name>
<evidence type="ECO:0000256" key="1">
    <source>
        <dbReference type="SAM" id="MobiDB-lite"/>
    </source>
</evidence>
<sequence>MYVLNPFGDQHVFAGAYTKILFPISIRTPLSPLPLCRCRPVTVVGTLKEKYSRWESIRHCQQHRKRDTLFDIITYRAVAARWSRLGLGSEGIGLDPDCGRTTDELLTGVVVNTRRVPPRAQPSPRPWWSHRAGRPHRPRPHGAGRRARGSSPFIWSMVMNDAGGCATTVIYQRTVRVPGAAPTAGRRGRPPARERTGVDVGELGLTPPSARVRRPSRRGQRGGARDGHAACALGTREVSDSTFTTDSKEKLTEDVYLRIRAVRQEKARLKVSVLCTKAFEVEARAPPPSNRCSILETSAKQLWPCEVRRGCMTAQAPSCIPTELSSGYLSGFVQIVVGHGLQLKARRGAELRAGTGIESKIDQSRRFFIEYSRGKQTGERSKGRWSPPPMDTCNLSVVSSTWPASRTETLVGGNRSTRGSETYFSSDQLRDVRGLSSELDPFQFAAPVSFDVCPTSPIRGRTRAKQASKGFS</sequence>
<dbReference type="EMBL" id="BGZK01001320">
    <property type="protein sequence ID" value="GBP77180.1"/>
    <property type="molecule type" value="Genomic_DNA"/>
</dbReference>
<accession>A0A4C1YPW0</accession>
<dbReference type="AlphaFoldDB" id="A0A4C1YPW0"/>
<organism evidence="2 3">
    <name type="scientific">Eumeta variegata</name>
    <name type="common">Bagworm moth</name>
    <name type="synonym">Eumeta japonica</name>
    <dbReference type="NCBI Taxonomy" id="151549"/>
    <lineage>
        <taxon>Eukaryota</taxon>
        <taxon>Metazoa</taxon>
        <taxon>Ecdysozoa</taxon>
        <taxon>Arthropoda</taxon>
        <taxon>Hexapoda</taxon>
        <taxon>Insecta</taxon>
        <taxon>Pterygota</taxon>
        <taxon>Neoptera</taxon>
        <taxon>Endopterygota</taxon>
        <taxon>Lepidoptera</taxon>
        <taxon>Glossata</taxon>
        <taxon>Ditrysia</taxon>
        <taxon>Tineoidea</taxon>
        <taxon>Psychidae</taxon>
        <taxon>Oiketicinae</taxon>
        <taxon>Eumeta</taxon>
    </lineage>
</organism>
<gene>
    <name evidence="2" type="ORF">EVAR_49388_1</name>
</gene>
<feature type="compositionally biased region" description="Basic residues" evidence="1">
    <location>
        <begin position="131"/>
        <end position="148"/>
    </location>
</feature>
<evidence type="ECO:0000313" key="2">
    <source>
        <dbReference type="EMBL" id="GBP77180.1"/>
    </source>
</evidence>
<feature type="compositionally biased region" description="Basic residues" evidence="1">
    <location>
        <begin position="211"/>
        <end position="220"/>
    </location>
</feature>